<feature type="transmembrane region" description="Helical" evidence="11">
    <location>
        <begin position="20"/>
        <end position="45"/>
    </location>
</feature>
<comment type="function">
    <text evidence="11">Peptidoglycan polymerase that catalyzes glycan chain elongation from lipid-linked precursors.</text>
</comment>
<comment type="caution">
    <text evidence="13">The sequence shown here is derived from an EMBL/GenBank/DDBJ whole genome shotgun (WGS) entry which is preliminary data.</text>
</comment>
<evidence type="ECO:0000313" key="14">
    <source>
        <dbReference type="Proteomes" id="UP000785613"/>
    </source>
</evidence>
<comment type="catalytic activity">
    <reaction evidence="11">
        <text>[GlcNAc-(1-&gt;4)-Mur2Ac(oyl-L-Ala-gamma-D-Glu-L-Lys-D-Ala-D-Ala)](n)-di-trans,octa-cis-undecaprenyl diphosphate + beta-D-GlcNAc-(1-&gt;4)-Mur2Ac(oyl-L-Ala-gamma-D-Glu-L-Lys-D-Ala-D-Ala)-di-trans,octa-cis-undecaprenyl diphosphate = [GlcNAc-(1-&gt;4)-Mur2Ac(oyl-L-Ala-gamma-D-Glu-L-Lys-D-Ala-D-Ala)](n+1)-di-trans,octa-cis-undecaprenyl diphosphate + di-trans,octa-cis-undecaprenyl diphosphate + H(+)</text>
        <dbReference type="Rhea" id="RHEA:23708"/>
        <dbReference type="Rhea" id="RHEA-COMP:9602"/>
        <dbReference type="Rhea" id="RHEA-COMP:9603"/>
        <dbReference type="ChEBI" id="CHEBI:15378"/>
        <dbReference type="ChEBI" id="CHEBI:58405"/>
        <dbReference type="ChEBI" id="CHEBI:60033"/>
        <dbReference type="ChEBI" id="CHEBI:78435"/>
        <dbReference type="EC" id="2.4.99.28"/>
    </reaction>
</comment>
<comment type="pathway">
    <text evidence="11">Cell wall biogenesis; peptidoglycan biosynthesis.</text>
</comment>
<dbReference type="EMBL" id="VUYU01000001">
    <property type="protein sequence ID" value="NHZ31995.1"/>
    <property type="molecule type" value="Genomic_DNA"/>
</dbReference>
<dbReference type="EC" id="2.4.99.28" evidence="11"/>
<evidence type="ECO:0000313" key="13">
    <source>
        <dbReference type="EMBL" id="NHZ31995.1"/>
    </source>
</evidence>
<evidence type="ECO:0000259" key="12">
    <source>
        <dbReference type="Pfam" id="PF00912"/>
    </source>
</evidence>
<comment type="similarity">
    <text evidence="11">Belongs to the glycosyltransferase 51 family.</text>
</comment>
<dbReference type="InterPro" id="IPR036950">
    <property type="entry name" value="PBP_transglycosylase"/>
</dbReference>
<keyword evidence="7 11" id="KW-0573">Peptidoglycan synthesis</keyword>
<evidence type="ECO:0000256" key="8">
    <source>
        <dbReference type="ARBA" id="ARBA00022989"/>
    </source>
</evidence>
<evidence type="ECO:0000256" key="5">
    <source>
        <dbReference type="ARBA" id="ARBA00022692"/>
    </source>
</evidence>
<keyword evidence="8 11" id="KW-1133">Transmembrane helix</keyword>
<dbReference type="RefSeq" id="WP_167220475.1">
    <property type="nucleotide sequence ID" value="NZ_VUYU01000001.1"/>
</dbReference>
<evidence type="ECO:0000256" key="10">
    <source>
        <dbReference type="ARBA" id="ARBA00023316"/>
    </source>
</evidence>
<proteinExistence type="inferred from homology"/>
<accession>A0ABX0LHS4</accession>
<evidence type="ECO:0000256" key="6">
    <source>
        <dbReference type="ARBA" id="ARBA00022960"/>
    </source>
</evidence>
<dbReference type="Proteomes" id="UP000785613">
    <property type="component" value="Unassembled WGS sequence"/>
</dbReference>
<dbReference type="InterPro" id="IPR023346">
    <property type="entry name" value="Lysozyme-like_dom_sf"/>
</dbReference>
<comment type="subcellular location">
    <subcellularLocation>
        <location evidence="11">Cell inner membrane</location>
        <topology evidence="11">Single-pass membrane protein</topology>
    </subcellularLocation>
</comment>
<keyword evidence="2 11" id="KW-0997">Cell inner membrane</keyword>
<organism evidence="13 14">
    <name type="scientific">Massilia rubra</name>
    <dbReference type="NCBI Taxonomy" id="2607910"/>
    <lineage>
        <taxon>Bacteria</taxon>
        <taxon>Pseudomonadati</taxon>
        <taxon>Pseudomonadota</taxon>
        <taxon>Betaproteobacteria</taxon>
        <taxon>Burkholderiales</taxon>
        <taxon>Oxalobacteraceae</taxon>
        <taxon>Telluria group</taxon>
        <taxon>Massilia</taxon>
    </lineage>
</organism>
<feature type="domain" description="Glycosyl transferase family 51" evidence="12">
    <location>
        <begin position="70"/>
        <end position="235"/>
    </location>
</feature>
<keyword evidence="14" id="KW-1185">Reference proteome</keyword>
<sequence>MSKAAKPAKNGGARRRWIKWLFLGPLLVFIAVQLYFFLMVCWYAQFNPSSTNMMDDQLSLMREKKPTAVLQHQWVPYERISDNLKRAVIASEDANFSEHDGVDWEALQKAYERNNRRHKVVGGGSTITQQLAKNLFLTGSRSYLRKGQEMIIAFMLETVMSKQRILEIYLNVAEFGRGIFGAEAAARYYYRSTAANLGVAQAAKLAVMLPNPRYYDRNRSSSYLARRTTLIVNRMSSADLP</sequence>
<dbReference type="PANTHER" id="PTHR30400:SF0">
    <property type="entry name" value="BIOSYNTHETIC PEPTIDOGLYCAN TRANSGLYCOSYLASE"/>
    <property type="match status" value="1"/>
</dbReference>
<dbReference type="HAMAP" id="MF_00766">
    <property type="entry name" value="PGT_MtgA"/>
    <property type="match status" value="1"/>
</dbReference>
<protein>
    <recommendedName>
        <fullName evidence="11">Biosynthetic peptidoglycan transglycosylase</fullName>
        <ecNumber evidence="11">2.4.99.28</ecNumber>
    </recommendedName>
    <alternativeName>
        <fullName evidence="11">Glycan polymerase</fullName>
    </alternativeName>
    <alternativeName>
        <fullName evidence="11">Peptidoglycan glycosyltransferase MtgA</fullName>
        <shortName evidence="11">PGT</shortName>
    </alternativeName>
</protein>
<evidence type="ECO:0000256" key="3">
    <source>
        <dbReference type="ARBA" id="ARBA00022676"/>
    </source>
</evidence>
<name>A0ABX0LHS4_9BURK</name>
<dbReference type="PANTHER" id="PTHR30400">
    <property type="entry name" value="MONOFUNCTIONAL BIOSYNTHETIC PEPTIDOGLYCAN TRANSGLYCOSYLASE"/>
    <property type="match status" value="1"/>
</dbReference>
<keyword evidence="5 11" id="KW-0812">Transmembrane</keyword>
<keyword evidence="1 11" id="KW-1003">Cell membrane</keyword>
<evidence type="ECO:0000256" key="9">
    <source>
        <dbReference type="ARBA" id="ARBA00023136"/>
    </source>
</evidence>
<gene>
    <name evidence="11 13" type="primary">mtgA</name>
    <name evidence="13" type="ORF">F0185_00075</name>
</gene>
<keyword evidence="10 11" id="KW-0961">Cell wall biogenesis/degradation</keyword>
<dbReference type="GO" id="GO:0016757">
    <property type="term" value="F:glycosyltransferase activity"/>
    <property type="evidence" value="ECO:0007669"/>
    <property type="project" value="UniProtKB-KW"/>
</dbReference>
<evidence type="ECO:0000256" key="11">
    <source>
        <dbReference type="HAMAP-Rule" id="MF_00766"/>
    </source>
</evidence>
<evidence type="ECO:0000256" key="4">
    <source>
        <dbReference type="ARBA" id="ARBA00022679"/>
    </source>
</evidence>
<dbReference type="InterPro" id="IPR001264">
    <property type="entry name" value="Glyco_trans_51"/>
</dbReference>
<dbReference type="Gene3D" id="1.10.3810.10">
    <property type="entry name" value="Biosynthetic peptidoglycan transglycosylase-like"/>
    <property type="match status" value="1"/>
</dbReference>
<dbReference type="SUPFAM" id="SSF53955">
    <property type="entry name" value="Lysozyme-like"/>
    <property type="match status" value="1"/>
</dbReference>
<keyword evidence="4 11" id="KW-0808">Transferase</keyword>
<keyword evidence="3 11" id="KW-0328">Glycosyltransferase</keyword>
<dbReference type="Pfam" id="PF00912">
    <property type="entry name" value="Transgly"/>
    <property type="match status" value="1"/>
</dbReference>
<reference evidence="13 14" key="1">
    <citation type="submission" date="2019-09" db="EMBL/GenBank/DDBJ databases">
        <title>Taxonomy of Antarctic Massilia spp.: description of Massilia rubra sp. nov., Massilia aquatica sp. nov., Massilia mucilaginosa sp. nov., Massilia frigida sp. nov. isolated from streams, lakes and regoliths.</title>
        <authorList>
            <person name="Holochova P."/>
            <person name="Sedlacek I."/>
            <person name="Kralova S."/>
            <person name="Maslanova I."/>
            <person name="Busse H.-J."/>
            <person name="Stankova E."/>
            <person name="Vrbovska V."/>
            <person name="Kovarovic V."/>
            <person name="Bartak M."/>
            <person name="Svec P."/>
            <person name="Pantucek R."/>
        </authorList>
    </citation>
    <scope>NUCLEOTIDE SEQUENCE [LARGE SCALE GENOMIC DNA]</scope>
    <source>
        <strain evidence="13 14">CCM 8692</strain>
    </source>
</reference>
<evidence type="ECO:0000256" key="2">
    <source>
        <dbReference type="ARBA" id="ARBA00022519"/>
    </source>
</evidence>
<keyword evidence="6 11" id="KW-0133">Cell shape</keyword>
<keyword evidence="9 11" id="KW-0472">Membrane</keyword>
<evidence type="ECO:0000256" key="7">
    <source>
        <dbReference type="ARBA" id="ARBA00022984"/>
    </source>
</evidence>
<evidence type="ECO:0000256" key="1">
    <source>
        <dbReference type="ARBA" id="ARBA00022475"/>
    </source>
</evidence>
<dbReference type="NCBIfam" id="TIGR02070">
    <property type="entry name" value="mono_pep_trsgly"/>
    <property type="match status" value="1"/>
</dbReference>
<dbReference type="InterPro" id="IPR011812">
    <property type="entry name" value="Pep_trsgly"/>
</dbReference>